<evidence type="ECO:0000256" key="6">
    <source>
        <dbReference type="SAM" id="MobiDB-lite"/>
    </source>
</evidence>
<dbReference type="GO" id="GO:0030968">
    <property type="term" value="P:endoplasmic reticulum unfolded protein response"/>
    <property type="evidence" value="ECO:0007669"/>
    <property type="project" value="TreeGrafter"/>
</dbReference>
<dbReference type="RefSeq" id="WP_213170824.1">
    <property type="nucleotide sequence ID" value="NZ_CP070496.1"/>
</dbReference>
<evidence type="ECO:0000256" key="5">
    <source>
        <dbReference type="ARBA" id="ARBA00023186"/>
    </source>
</evidence>
<keyword evidence="7" id="KW-0472">Membrane</keyword>
<accession>A0A895XP27</accession>
<evidence type="ECO:0000256" key="7">
    <source>
        <dbReference type="SAM" id="Phobius"/>
    </source>
</evidence>
<comment type="similarity">
    <text evidence="1">Belongs to the heat shock protein 70 family.</text>
</comment>
<dbReference type="AlphaFoldDB" id="A0A895XP27"/>
<dbReference type="Gene3D" id="3.90.640.10">
    <property type="entry name" value="Actin, Chain A, domain 4"/>
    <property type="match status" value="1"/>
</dbReference>
<keyword evidence="7" id="KW-1133">Transmembrane helix</keyword>
<dbReference type="EMBL" id="CP070496">
    <property type="protein sequence ID" value="QSB04825.1"/>
    <property type="molecule type" value="Genomic_DNA"/>
</dbReference>
<dbReference type="Gene3D" id="2.130.10.10">
    <property type="entry name" value="YVTN repeat-like/Quinoprotein amine dehydrogenase"/>
    <property type="match status" value="1"/>
</dbReference>
<proteinExistence type="inferred from homology"/>
<keyword evidence="9" id="KW-1185">Reference proteome</keyword>
<dbReference type="GO" id="GO:0140662">
    <property type="term" value="F:ATP-dependent protein folding chaperone"/>
    <property type="evidence" value="ECO:0007669"/>
    <property type="project" value="InterPro"/>
</dbReference>
<dbReference type="InterPro" id="IPR018181">
    <property type="entry name" value="Heat_shock_70_CS"/>
</dbReference>
<reference evidence="8" key="1">
    <citation type="submission" date="2021-02" db="EMBL/GenBank/DDBJ databases">
        <title>Natronoglycomyces albus gen. nov., sp. nov, a haloalkaliphilic actinobacterium from a soda solonchak soil.</title>
        <authorList>
            <person name="Sorokin D.Y."/>
            <person name="Khijniak T.V."/>
            <person name="Zakharycheva A.P."/>
            <person name="Boueva O.V."/>
            <person name="Ariskina E.V."/>
            <person name="Hahnke R.L."/>
            <person name="Bunk B."/>
            <person name="Sproer C."/>
            <person name="Schumann P."/>
            <person name="Evtushenko L.I."/>
            <person name="Kublanov I.V."/>
        </authorList>
    </citation>
    <scope>NUCLEOTIDE SEQUENCE</scope>
    <source>
        <strain evidence="8">DSM 106290</strain>
    </source>
</reference>
<dbReference type="GO" id="GO:0005524">
    <property type="term" value="F:ATP binding"/>
    <property type="evidence" value="ECO:0007669"/>
    <property type="project" value="UniProtKB-KW"/>
</dbReference>
<dbReference type="PANTHER" id="PTHR45639">
    <property type="entry name" value="HSC70CB, ISOFORM G-RELATED"/>
    <property type="match status" value="1"/>
</dbReference>
<feature type="region of interest" description="Disordered" evidence="6">
    <location>
        <begin position="356"/>
        <end position="407"/>
    </location>
</feature>
<dbReference type="InterPro" id="IPR015943">
    <property type="entry name" value="WD40/YVTN_repeat-like_dom_sf"/>
</dbReference>
<dbReference type="Pfam" id="PF00012">
    <property type="entry name" value="HSP70"/>
    <property type="match status" value="1"/>
</dbReference>
<dbReference type="KEGG" id="nav:JQS30_13790"/>
<name>A0A895XP27_9ACTN</name>
<keyword evidence="3" id="KW-0067">ATP-binding</keyword>
<dbReference type="Proteomes" id="UP000662939">
    <property type="component" value="Chromosome"/>
</dbReference>
<evidence type="ECO:0000256" key="3">
    <source>
        <dbReference type="ARBA" id="ARBA00022840"/>
    </source>
</evidence>
<keyword evidence="4" id="KW-0346">Stress response</keyword>
<dbReference type="SUPFAM" id="SSF53067">
    <property type="entry name" value="Actin-like ATPase domain"/>
    <property type="match status" value="2"/>
</dbReference>
<organism evidence="8 9">
    <name type="scientific">Natronoglycomyces albus</name>
    <dbReference type="NCBI Taxonomy" id="2811108"/>
    <lineage>
        <taxon>Bacteria</taxon>
        <taxon>Bacillati</taxon>
        <taxon>Actinomycetota</taxon>
        <taxon>Actinomycetes</taxon>
        <taxon>Glycomycetales</taxon>
        <taxon>Glycomycetaceae</taxon>
        <taxon>Natronoglycomyces</taxon>
    </lineage>
</organism>
<dbReference type="InterPro" id="IPR043129">
    <property type="entry name" value="ATPase_NBD"/>
</dbReference>
<dbReference type="PROSITE" id="PS01036">
    <property type="entry name" value="HSP70_3"/>
    <property type="match status" value="1"/>
</dbReference>
<evidence type="ECO:0000256" key="2">
    <source>
        <dbReference type="ARBA" id="ARBA00022741"/>
    </source>
</evidence>
<dbReference type="PANTHER" id="PTHR45639:SF34">
    <property type="entry name" value="CHAPERONE PROTEIN DNAK"/>
    <property type="match status" value="1"/>
</dbReference>
<evidence type="ECO:0000256" key="4">
    <source>
        <dbReference type="ARBA" id="ARBA00023016"/>
    </source>
</evidence>
<protein>
    <submittedName>
        <fullName evidence="8">Hsp70 family protein</fullName>
    </submittedName>
</protein>
<dbReference type="SUPFAM" id="SSF50998">
    <property type="entry name" value="Quinoprotein alcohol dehydrogenase-like"/>
    <property type="match status" value="1"/>
</dbReference>
<dbReference type="InterPro" id="IPR011047">
    <property type="entry name" value="Quinoprotein_ADH-like_sf"/>
</dbReference>
<gene>
    <name evidence="8" type="ORF">JQS30_13790</name>
</gene>
<feature type="compositionally biased region" description="Low complexity" evidence="6">
    <location>
        <begin position="392"/>
        <end position="407"/>
    </location>
</feature>
<feature type="transmembrane region" description="Helical" evidence="7">
    <location>
        <begin position="437"/>
        <end position="458"/>
    </location>
</feature>
<dbReference type="PRINTS" id="PR00301">
    <property type="entry name" value="HEATSHOCK70"/>
</dbReference>
<keyword evidence="2" id="KW-0547">Nucleotide-binding</keyword>
<keyword evidence="7" id="KW-0812">Transmembrane</keyword>
<sequence>MSSGYLLSVDLGTSHTVAIVHWPDGRSRPLLFDGSPVLPSGIYLDDAGTIHVGKDAHRLATSDPSRFEPNPKQRIDEGTLLLGDREITVATAFAAILSRVARHAVEAVGGLPDAVLTCPAAWGEQRRSVLLDAAAQAGYRPPQLVTEPVAAATYYTTSLNNQLPAGQALAVFDFGGGTLDIAVVARLNDGSLTVKADGGLDDLGGLDIDGALVEHLGTTIASHDEVAWRRLNQPSSPVELRLRRSLWDDARGAKEMLSRTSVAPVTVPGLDVSLHLTRAELEEVSKPLLARAVAETERVIGQSGLDAKNLAGIFLVGGSSRMPLVAKLLHAQLGVAPTVLEQPEIPVAEGALKAVAPPTAPPPTTTPPLGFGGSPHSGAPYAGGTSPMAPVSSSPQQGLPPQQMQSGPQGIQLYPHGQPPYDHTVPLGQPKKDRRKLFALGAVAAVLAIAIPLIIVWFTGERYDQRPFEDLVAVGNNQVPYATDPEQLALNSFSDIRIRGDLAIFAYVDDEYDPLVTSPKLYVQALNVDTGELEWSSEFDGDGWVNETVAGEDLYVLVRDNAISGGYVAMFVDLEDGSEITRQRRDYGQSLRVGEYRVSVDSDDSGLTAHDARGNVAAQWVYPDEDKGYHSYGGVNIWDTEVMPRNPVEVDDPRFWVLTEDGTIHINDINSGEEITSARVEAPHDVYFAFEDHLFVASGDADYTLNVYDLETLDPVAQERVRDFAGEVTGITACGSARVCVREENEDGTASFRVFDVNEEKFVHTSDENHDVQHVFPVGTHLAMQFHEGTSDSFRTRVVDSDFREVTNVDGQFWSVDGASLLSRPFQGSSSFGSSPFEGQFVGLGVDGSRQPFGTIEAYHPCAYSDTRIACFTEAGPRVYAYRDIP</sequence>
<dbReference type="InterPro" id="IPR013126">
    <property type="entry name" value="Hsp_70_fam"/>
</dbReference>
<evidence type="ECO:0000313" key="8">
    <source>
        <dbReference type="EMBL" id="QSB04825.1"/>
    </source>
</evidence>
<keyword evidence="5" id="KW-0143">Chaperone</keyword>
<dbReference type="Gene3D" id="3.30.420.40">
    <property type="match status" value="2"/>
</dbReference>
<evidence type="ECO:0000256" key="1">
    <source>
        <dbReference type="ARBA" id="ARBA00007381"/>
    </source>
</evidence>
<evidence type="ECO:0000313" key="9">
    <source>
        <dbReference type="Proteomes" id="UP000662939"/>
    </source>
</evidence>